<dbReference type="InterPro" id="IPR027417">
    <property type="entry name" value="P-loop_NTPase"/>
</dbReference>
<dbReference type="PANTHER" id="PTHR12788">
    <property type="entry name" value="PROTEIN-TYROSINE SULFOTRANSFERASE 2"/>
    <property type="match status" value="1"/>
</dbReference>
<protein>
    <submittedName>
        <fullName evidence="2">Sulfotransferase</fullName>
    </submittedName>
</protein>
<gene>
    <name evidence="2" type="ORF">PMG71_19915</name>
</gene>
<proteinExistence type="predicted"/>
<organism evidence="2 3">
    <name type="scientific">Roseofilum acuticapitatum BLCC-M154</name>
    <dbReference type="NCBI Taxonomy" id="3022444"/>
    <lineage>
        <taxon>Bacteria</taxon>
        <taxon>Bacillati</taxon>
        <taxon>Cyanobacteriota</taxon>
        <taxon>Cyanophyceae</taxon>
        <taxon>Desertifilales</taxon>
        <taxon>Desertifilaceae</taxon>
        <taxon>Roseofilum</taxon>
        <taxon>Roseofilum acuticapitatum</taxon>
    </lineage>
</organism>
<name>A0ABT7B048_9CYAN</name>
<evidence type="ECO:0000256" key="1">
    <source>
        <dbReference type="ARBA" id="ARBA00022679"/>
    </source>
</evidence>
<keyword evidence="1" id="KW-0808">Transferase</keyword>
<dbReference type="SUPFAM" id="SSF52540">
    <property type="entry name" value="P-loop containing nucleoside triphosphate hydrolases"/>
    <property type="match status" value="1"/>
</dbReference>
<dbReference type="Pfam" id="PF13469">
    <property type="entry name" value="Sulfotransfer_3"/>
    <property type="match status" value="1"/>
</dbReference>
<dbReference type="RefSeq" id="WP_283755451.1">
    <property type="nucleotide sequence ID" value="NZ_JAQOSP010000123.1"/>
</dbReference>
<sequence>MNNKNKRPKPVLMTPIRRCGSHALRLRLNFSPKFYSPYPLHLVDFMPLLELYGDLADDFTYFQLVIDLVGLQNATMVKWQNVALEPVAIFESIKDRPRCVHTVAWEMLFQAGQQHGAKVVMDKSLDNVYYAEELISLFEDIKFLNVVRDPRAQIHSINRAIIHEFDTVLNAITWVKAHETAMALAEKYPERVLTIRYEDFLTHQEGVLRQICQFLEIEFLDSMLDVSQSSEAQEIAVLSALWSTNSSPPILANIDKFKQDLSDAEIEIIESVAKPIMDSYGYEFMTQAGIKVTEEMLTVARELNSQKREKAWMDLREKDPRDYQLRKFRSDYLGMLKQRLLAGG</sequence>
<evidence type="ECO:0000313" key="2">
    <source>
        <dbReference type="EMBL" id="MDJ1171698.1"/>
    </source>
</evidence>
<comment type="caution">
    <text evidence="2">The sequence shown here is derived from an EMBL/GenBank/DDBJ whole genome shotgun (WGS) entry which is preliminary data.</text>
</comment>
<evidence type="ECO:0000313" key="3">
    <source>
        <dbReference type="Proteomes" id="UP001235303"/>
    </source>
</evidence>
<keyword evidence="3" id="KW-1185">Reference proteome</keyword>
<dbReference type="Gene3D" id="3.40.50.300">
    <property type="entry name" value="P-loop containing nucleotide triphosphate hydrolases"/>
    <property type="match status" value="1"/>
</dbReference>
<dbReference type="InterPro" id="IPR026634">
    <property type="entry name" value="TPST-like"/>
</dbReference>
<reference evidence="2 3" key="1">
    <citation type="submission" date="2023-01" db="EMBL/GenBank/DDBJ databases">
        <title>Novel diversity within Roseofilum (Cyanobacteria; Desertifilaceae) from marine benthic mats with descriptions of four novel species.</title>
        <authorList>
            <person name="Wang Y."/>
            <person name="Berthold D.E."/>
            <person name="Hu J."/>
            <person name="Lefler F.W."/>
            <person name="Laughinghouse H.D. IV."/>
        </authorList>
    </citation>
    <scope>NUCLEOTIDE SEQUENCE [LARGE SCALE GENOMIC DNA]</scope>
    <source>
        <strain evidence="2 3">BLCC-M154</strain>
    </source>
</reference>
<accession>A0ABT7B048</accession>
<dbReference type="Proteomes" id="UP001235303">
    <property type="component" value="Unassembled WGS sequence"/>
</dbReference>
<dbReference type="PANTHER" id="PTHR12788:SF10">
    <property type="entry name" value="PROTEIN-TYROSINE SULFOTRANSFERASE"/>
    <property type="match status" value="1"/>
</dbReference>
<dbReference type="EMBL" id="JAQOSP010000123">
    <property type="protein sequence ID" value="MDJ1171698.1"/>
    <property type="molecule type" value="Genomic_DNA"/>
</dbReference>